<name>A0ACC0NNT9_RHOML</name>
<accession>A0ACC0NNT9</accession>
<keyword evidence="2" id="KW-1185">Reference proteome</keyword>
<evidence type="ECO:0000313" key="2">
    <source>
        <dbReference type="Proteomes" id="UP001062846"/>
    </source>
</evidence>
<gene>
    <name evidence="1" type="ORF">RHMOL_Rhmol05G0077800</name>
</gene>
<reference evidence="1" key="1">
    <citation type="submission" date="2022-02" db="EMBL/GenBank/DDBJ databases">
        <title>Plant Genome Project.</title>
        <authorList>
            <person name="Zhang R.-G."/>
        </authorList>
    </citation>
    <scope>NUCLEOTIDE SEQUENCE</scope>
    <source>
        <strain evidence="1">AT1</strain>
    </source>
</reference>
<protein>
    <submittedName>
        <fullName evidence="1">Uncharacterized protein</fullName>
    </submittedName>
</protein>
<comment type="caution">
    <text evidence="1">The sequence shown here is derived from an EMBL/GenBank/DDBJ whole genome shotgun (WGS) entry which is preliminary data.</text>
</comment>
<dbReference type="Proteomes" id="UP001062846">
    <property type="component" value="Chromosome 5"/>
</dbReference>
<evidence type="ECO:0000313" key="1">
    <source>
        <dbReference type="EMBL" id="KAI8554168.1"/>
    </source>
</evidence>
<dbReference type="EMBL" id="CM046392">
    <property type="protein sequence ID" value="KAI8554168.1"/>
    <property type="molecule type" value="Genomic_DNA"/>
</dbReference>
<sequence>MKRWGKTSIVQDKCWERGRHTSEAVFRMLQRFLAQGGEMEKLRELNELVKRLQKVLPPSRGNATGILSTRHKALM</sequence>
<organism evidence="1 2">
    <name type="scientific">Rhododendron molle</name>
    <name type="common">Chinese azalea</name>
    <name type="synonym">Azalea mollis</name>
    <dbReference type="NCBI Taxonomy" id="49168"/>
    <lineage>
        <taxon>Eukaryota</taxon>
        <taxon>Viridiplantae</taxon>
        <taxon>Streptophyta</taxon>
        <taxon>Embryophyta</taxon>
        <taxon>Tracheophyta</taxon>
        <taxon>Spermatophyta</taxon>
        <taxon>Magnoliopsida</taxon>
        <taxon>eudicotyledons</taxon>
        <taxon>Gunneridae</taxon>
        <taxon>Pentapetalae</taxon>
        <taxon>asterids</taxon>
        <taxon>Ericales</taxon>
        <taxon>Ericaceae</taxon>
        <taxon>Ericoideae</taxon>
        <taxon>Rhodoreae</taxon>
        <taxon>Rhododendron</taxon>
    </lineage>
</organism>
<proteinExistence type="predicted"/>